<dbReference type="PANTHER" id="PTHR43180:SF28">
    <property type="entry name" value="NAD(P)-BINDING ROSSMANN-FOLD SUPERFAMILY PROTEIN"/>
    <property type="match status" value="1"/>
</dbReference>
<dbReference type="Proteomes" id="UP001166291">
    <property type="component" value="Unassembled WGS sequence"/>
</dbReference>
<evidence type="ECO:0000256" key="2">
    <source>
        <dbReference type="ARBA" id="ARBA00023002"/>
    </source>
</evidence>
<keyword evidence="2" id="KW-0560">Oxidoreductase</keyword>
<protein>
    <submittedName>
        <fullName evidence="6">SDR family oxidoreductase</fullName>
    </submittedName>
</protein>
<dbReference type="InterPro" id="IPR020904">
    <property type="entry name" value="Sc_DH/Rdtase_CS"/>
</dbReference>
<dbReference type="NCBIfam" id="NF005559">
    <property type="entry name" value="PRK07231.1"/>
    <property type="match status" value="1"/>
</dbReference>
<dbReference type="EMBL" id="JAHWDQ010000007">
    <property type="protein sequence ID" value="MBW2942721.1"/>
    <property type="molecule type" value="Genomic_DNA"/>
</dbReference>
<name>A0ABS6VWS1_9GAMM</name>
<accession>A0ABS6VWS1</accession>
<dbReference type="InterPro" id="IPR002347">
    <property type="entry name" value="SDR_fam"/>
</dbReference>
<evidence type="ECO:0000313" key="6">
    <source>
        <dbReference type="EMBL" id="MBW2942721.1"/>
    </source>
</evidence>
<sequence>MVKGLVDGKVVVITGAGSGVGRAACLLFAEHGAKIVAADISSEAVEVTAAEVEKAGGEAIAVLCDVVSAESVESLVKAAVAKFGRLDVMYNNAGITTRPGLSFMESSDEDMDKLAAVNIKGVIHGCQSAIRQFDAQGDGGAIVSTASVAGLIGFGGVLYGSSKGAITTLTRTLALEFASKGIRVNAVCPAAMPTNFGGAALKNSELGQKHTAALHPLGRIITPEECAAAALFLASDLASNITGVNLPVDGGMSAGKSLSASR</sequence>
<dbReference type="Pfam" id="PF13561">
    <property type="entry name" value="adh_short_C2"/>
    <property type="match status" value="1"/>
</dbReference>
<evidence type="ECO:0000313" key="7">
    <source>
        <dbReference type="Proteomes" id="UP001166291"/>
    </source>
</evidence>
<evidence type="ECO:0000256" key="4">
    <source>
        <dbReference type="ARBA" id="ARBA00023098"/>
    </source>
</evidence>
<proteinExistence type="inferred from homology"/>
<dbReference type="RefSeq" id="WP_219044967.1">
    <property type="nucleotide sequence ID" value="NZ_JAHWDQ010000007.1"/>
</dbReference>
<organism evidence="6 7">
    <name type="scientific">Zhongshania aquimaris</name>
    <dbReference type="NCBI Taxonomy" id="2857107"/>
    <lineage>
        <taxon>Bacteria</taxon>
        <taxon>Pseudomonadati</taxon>
        <taxon>Pseudomonadota</taxon>
        <taxon>Gammaproteobacteria</taxon>
        <taxon>Cellvibrionales</taxon>
        <taxon>Spongiibacteraceae</taxon>
        <taxon>Zhongshania</taxon>
    </lineage>
</organism>
<gene>
    <name evidence="6" type="ORF">KXJ70_18120</name>
</gene>
<evidence type="ECO:0000256" key="5">
    <source>
        <dbReference type="ARBA" id="ARBA00023221"/>
    </source>
</evidence>
<dbReference type="PROSITE" id="PS00061">
    <property type="entry name" value="ADH_SHORT"/>
    <property type="match status" value="1"/>
</dbReference>
<evidence type="ECO:0000256" key="1">
    <source>
        <dbReference type="ARBA" id="ARBA00006484"/>
    </source>
</evidence>
<reference evidence="6" key="1">
    <citation type="submission" date="2021-07" db="EMBL/GenBank/DDBJ databases">
        <title>Zhongshania sp. CAU 1632 isolated from seawater.</title>
        <authorList>
            <person name="Kim W."/>
        </authorList>
    </citation>
    <scope>NUCLEOTIDE SEQUENCE</scope>
    <source>
        <strain evidence="6">CAU 1632</strain>
    </source>
</reference>
<comment type="caution">
    <text evidence="6">The sequence shown here is derived from an EMBL/GenBank/DDBJ whole genome shotgun (WGS) entry which is preliminary data.</text>
</comment>
<dbReference type="PANTHER" id="PTHR43180">
    <property type="entry name" value="3-OXOACYL-(ACYL-CARRIER-PROTEIN) REDUCTASE (AFU_ORTHOLOGUE AFUA_6G11210)"/>
    <property type="match status" value="1"/>
</dbReference>
<keyword evidence="4" id="KW-0443">Lipid metabolism</keyword>
<comment type="similarity">
    <text evidence="1">Belongs to the short-chain dehydrogenases/reductases (SDR) family.</text>
</comment>
<dbReference type="CDD" id="cd05233">
    <property type="entry name" value="SDR_c"/>
    <property type="match status" value="1"/>
</dbReference>
<keyword evidence="5" id="KW-0753">Steroid metabolism</keyword>
<keyword evidence="3" id="KW-0520">NAD</keyword>
<keyword evidence="7" id="KW-1185">Reference proteome</keyword>
<evidence type="ECO:0000256" key="3">
    <source>
        <dbReference type="ARBA" id="ARBA00023027"/>
    </source>
</evidence>